<dbReference type="KEGG" id="aup:AsAng_0020020"/>
<name>A0A916DSP9_9BACT</name>
<dbReference type="EMBL" id="AP026867">
    <property type="protein sequence ID" value="BDS11290.1"/>
    <property type="molecule type" value="Genomic_DNA"/>
</dbReference>
<gene>
    <name evidence="1" type="ORF">AsAng_0020020</name>
</gene>
<evidence type="ECO:0000313" key="2">
    <source>
        <dbReference type="Proteomes" id="UP001060919"/>
    </source>
</evidence>
<accession>A0A916DSP9</accession>
<organism evidence="1 2">
    <name type="scientific">Aureispira anguillae</name>
    <dbReference type="NCBI Taxonomy" id="2864201"/>
    <lineage>
        <taxon>Bacteria</taxon>
        <taxon>Pseudomonadati</taxon>
        <taxon>Bacteroidota</taxon>
        <taxon>Saprospiria</taxon>
        <taxon>Saprospirales</taxon>
        <taxon>Saprospiraceae</taxon>
        <taxon>Aureispira</taxon>
    </lineage>
</organism>
<sequence length="41" mass="4787">MAYDRCYYLVLEKSYRSQVVCLVPVNTGHTTYNKSSNKQAR</sequence>
<proteinExistence type="predicted"/>
<reference evidence="1" key="1">
    <citation type="submission" date="2022-09" db="EMBL/GenBank/DDBJ databases">
        <title>Aureispira anguillicida sp. nov., isolated from Leptocephalus of Japanese eel Anguilla japonica.</title>
        <authorList>
            <person name="Yuasa K."/>
            <person name="Mekata T."/>
            <person name="Ikunari K."/>
        </authorList>
    </citation>
    <scope>NUCLEOTIDE SEQUENCE</scope>
    <source>
        <strain evidence="1">EL160426</strain>
    </source>
</reference>
<keyword evidence="2" id="KW-1185">Reference proteome</keyword>
<protein>
    <submittedName>
        <fullName evidence="1">Uncharacterized protein</fullName>
    </submittedName>
</protein>
<dbReference type="AlphaFoldDB" id="A0A916DSP9"/>
<dbReference type="Proteomes" id="UP001060919">
    <property type="component" value="Chromosome"/>
</dbReference>
<evidence type="ECO:0000313" key="1">
    <source>
        <dbReference type="EMBL" id="BDS11290.1"/>
    </source>
</evidence>